<name>A0ABY7SJT6_9RHOB</name>
<accession>A0ABY7SJT6</accession>
<evidence type="ECO:0000313" key="1">
    <source>
        <dbReference type="EMBL" id="WCR06201.1"/>
    </source>
</evidence>
<keyword evidence="2" id="KW-1185">Reference proteome</keyword>
<gene>
    <name evidence="1" type="ORF">JHX87_11940</name>
</gene>
<dbReference type="EMBL" id="CP067136">
    <property type="protein sequence ID" value="WCR06201.1"/>
    <property type="molecule type" value="Genomic_DNA"/>
</dbReference>
<dbReference type="Proteomes" id="UP001219349">
    <property type="component" value="Chromosome"/>
</dbReference>
<sequence length="290" mass="33065">MMRRVPLIIAAVMSIPLLFSWSLLTMRAASKASPQRPVIEISARVLQQYTQFLRENDLQKEEANIRRYEDPDDFPYYLTARADDRYVDDPGGIVLTYAAVDCPVTLPAGRQFRFGHVGPILDDIEAIFPLEPMSWDDMQAMVTELIGRFDGAGWKRVPAGPQGFSVTDGITAADFLRVKSGTKWTRVGYWRPCDSPEVLAYAEVRHYDSSSPGSFMPPAALSQPLPDEAPDRFLMRVTFRADDPVRDELRELRDARRIEVTGHPDREIPVSIWFDDPDWRPDDWNGKFVK</sequence>
<dbReference type="RefSeq" id="WP_271883912.1">
    <property type="nucleotide sequence ID" value="NZ_CP067136.1"/>
</dbReference>
<protein>
    <submittedName>
        <fullName evidence="1">Uncharacterized protein</fullName>
    </submittedName>
</protein>
<proteinExistence type="predicted"/>
<evidence type="ECO:0000313" key="2">
    <source>
        <dbReference type="Proteomes" id="UP001219349"/>
    </source>
</evidence>
<organism evidence="1 2">
    <name type="scientific">Paracoccus fistulariae</name>
    <dbReference type="NCBI Taxonomy" id="658446"/>
    <lineage>
        <taxon>Bacteria</taxon>
        <taxon>Pseudomonadati</taxon>
        <taxon>Pseudomonadota</taxon>
        <taxon>Alphaproteobacteria</taxon>
        <taxon>Rhodobacterales</taxon>
        <taxon>Paracoccaceae</taxon>
        <taxon>Paracoccus</taxon>
    </lineage>
</organism>
<reference evidence="1 2" key="1">
    <citation type="submission" date="2021-01" db="EMBL/GenBank/DDBJ databases">
        <title>Biogeographic distribution of Paracoccus.</title>
        <authorList>
            <person name="Hollensteiner J."/>
            <person name="Leineberger J."/>
            <person name="Brinkhoff T."/>
            <person name="Daniel R."/>
        </authorList>
    </citation>
    <scope>NUCLEOTIDE SEQUENCE [LARGE SCALE GENOMIC DNA]</scope>
    <source>
        <strain evidence="1 2">KCTC 22803</strain>
    </source>
</reference>